<dbReference type="PANTHER" id="PTHR43300:SF7">
    <property type="entry name" value="UDP-N-ACETYLBACILLOSAMINE N-ACETYLTRANSFERASE"/>
    <property type="match status" value="1"/>
</dbReference>
<evidence type="ECO:0000256" key="2">
    <source>
        <dbReference type="PIRSR" id="PIRSR620019-1"/>
    </source>
</evidence>
<dbReference type="InterPro" id="IPR050179">
    <property type="entry name" value="Trans_hexapeptide_repeat"/>
</dbReference>
<evidence type="ECO:0000256" key="1">
    <source>
        <dbReference type="ARBA" id="ARBA00007274"/>
    </source>
</evidence>
<protein>
    <recommendedName>
        <fullName evidence="5">Sugar O-acyltransferase, sialic acid O-acetyltransferase NeuD family</fullName>
    </recommendedName>
</protein>
<reference evidence="3 4" key="1">
    <citation type="journal article" date="2013" name="Genome Announc.">
        <title>Genome Sequence of the Obligate Gammaproteobacterial Methanotroph Methylomicrobium album Strain BG8.</title>
        <authorList>
            <person name="Kits K.D."/>
            <person name="Kalyuzhnaya M.G."/>
            <person name="Klotz M.G."/>
            <person name="Jetten M.S."/>
            <person name="Op den Camp H.J."/>
            <person name="Vuilleumier S."/>
            <person name="Bringel F."/>
            <person name="Dispirito A.A."/>
            <person name="Murrell J.C."/>
            <person name="Bruce D."/>
            <person name="Cheng J.F."/>
            <person name="Copeland A."/>
            <person name="Goodwin L."/>
            <person name="Hauser L."/>
            <person name="Lajus A."/>
            <person name="Land M.L."/>
            <person name="Lapidus A."/>
            <person name="Lucas S."/>
            <person name="Medigue C."/>
            <person name="Pitluck S."/>
            <person name="Woyke T."/>
            <person name="Zeytun A."/>
            <person name="Stein L.Y."/>
        </authorList>
    </citation>
    <scope>NUCLEOTIDE SEQUENCE [LARGE SCALE GENOMIC DNA]</scope>
    <source>
        <strain evidence="3 4">BG8</strain>
    </source>
</reference>
<dbReference type="STRING" id="686340.Metal_0321"/>
<proteinExistence type="inferred from homology"/>
<organism evidence="3 4">
    <name type="scientific">Methylomicrobium album BG8</name>
    <dbReference type="NCBI Taxonomy" id="686340"/>
    <lineage>
        <taxon>Bacteria</taxon>
        <taxon>Pseudomonadati</taxon>
        <taxon>Pseudomonadota</taxon>
        <taxon>Gammaproteobacteria</taxon>
        <taxon>Methylococcales</taxon>
        <taxon>Methylococcaceae</taxon>
        <taxon>Methylomicrobium</taxon>
    </lineage>
</organism>
<sequence>MKEAQPLLIFPYNGNSLEALDCLGDAYLLIGFVDDTPGKRGIDPNGYPVFGREAFDRFSDARVLAVPGSPRSYRARKDIIRGLGLAEERFATVIHPAARVSPLASLGVNVLIMAGVVVTSNAAIGSHICILPNTVIHHDVAIGDWSLIGSNVTIAGNTVVEENCYIGSGTSLMNGIRIRNGALVGLGSNVIGSVEAHATVAGNPAREIRKKPWPELPVHPCASVRNASN</sequence>
<dbReference type="CDD" id="cd03360">
    <property type="entry name" value="LbH_AT_putative"/>
    <property type="match status" value="1"/>
</dbReference>
<gene>
    <name evidence="3" type="ORF">Metal_0321</name>
</gene>
<feature type="active site" description="Proton acceptor" evidence="2">
    <location>
        <position position="138"/>
    </location>
</feature>
<accession>H8GLY4</accession>
<evidence type="ECO:0000313" key="4">
    <source>
        <dbReference type="Proteomes" id="UP000005090"/>
    </source>
</evidence>
<evidence type="ECO:0000313" key="3">
    <source>
        <dbReference type="EMBL" id="EIC28180.1"/>
    </source>
</evidence>
<dbReference type="Proteomes" id="UP000005090">
    <property type="component" value="Chromosome"/>
</dbReference>
<evidence type="ECO:0008006" key="5">
    <source>
        <dbReference type="Google" id="ProtNLM"/>
    </source>
</evidence>
<dbReference type="InterPro" id="IPR001451">
    <property type="entry name" value="Hexapep"/>
</dbReference>
<feature type="site" description="Increases basicity of active site His" evidence="2">
    <location>
        <position position="139"/>
    </location>
</feature>
<dbReference type="EMBL" id="CM001475">
    <property type="protein sequence ID" value="EIC28180.1"/>
    <property type="molecule type" value="Genomic_DNA"/>
</dbReference>
<dbReference type="Gene3D" id="2.160.10.10">
    <property type="entry name" value="Hexapeptide repeat proteins"/>
    <property type="match status" value="2"/>
</dbReference>
<dbReference type="PANTHER" id="PTHR43300">
    <property type="entry name" value="ACETYLTRANSFERASE"/>
    <property type="match status" value="1"/>
</dbReference>
<dbReference type="AlphaFoldDB" id="H8GLY4"/>
<comment type="similarity">
    <text evidence="1">Belongs to the transferase hexapeptide repeat family.</text>
</comment>
<dbReference type="RefSeq" id="WP_005368956.1">
    <property type="nucleotide sequence ID" value="NZ_CM001475.1"/>
</dbReference>
<dbReference type="eggNOG" id="COG0110">
    <property type="taxonomic scope" value="Bacteria"/>
</dbReference>
<keyword evidence="4" id="KW-1185">Reference proteome</keyword>
<dbReference type="InterPro" id="IPR011004">
    <property type="entry name" value="Trimer_LpxA-like_sf"/>
</dbReference>
<name>H8GLY4_METAL</name>
<dbReference type="InterPro" id="IPR020019">
    <property type="entry name" value="AcTrfase_PglD-like"/>
</dbReference>
<dbReference type="Pfam" id="PF00132">
    <property type="entry name" value="Hexapep"/>
    <property type="match status" value="1"/>
</dbReference>
<dbReference type="SUPFAM" id="SSF51161">
    <property type="entry name" value="Trimeric LpxA-like enzymes"/>
    <property type="match status" value="1"/>
</dbReference>
<dbReference type="HOGENOM" id="CLU_081811_1_2_6"/>